<feature type="transmembrane region" description="Helical" evidence="1">
    <location>
        <begin position="56"/>
        <end position="77"/>
    </location>
</feature>
<evidence type="ECO:0000313" key="5">
    <source>
        <dbReference type="Proteomes" id="UP000651837"/>
    </source>
</evidence>
<feature type="transmembrane region" description="Helical" evidence="1">
    <location>
        <begin position="84"/>
        <end position="104"/>
    </location>
</feature>
<keyword evidence="1" id="KW-0472">Membrane</keyword>
<comment type="caution">
    <text evidence="3">The sequence shown here is derived from an EMBL/GenBank/DDBJ whole genome shotgun (WGS) entry which is preliminary data.</text>
</comment>
<dbReference type="RefSeq" id="WP_109655248.1">
    <property type="nucleotide sequence ID" value="NZ_JACWLN010000026.1"/>
</dbReference>
<keyword evidence="5" id="KW-1185">Reference proteome</keyword>
<proteinExistence type="predicted"/>
<gene>
    <name evidence="2" type="ORF">HZY62_21850</name>
    <name evidence="3" type="ORF">LX92_04483</name>
</gene>
<dbReference type="InterPro" id="IPR025495">
    <property type="entry name" value="DUF4386"/>
</dbReference>
<evidence type="ECO:0000313" key="4">
    <source>
        <dbReference type="Proteomes" id="UP000245667"/>
    </source>
</evidence>
<keyword evidence="1" id="KW-0812">Transmembrane</keyword>
<keyword evidence="1" id="KW-1133">Transmembrane helix</keyword>
<evidence type="ECO:0000313" key="2">
    <source>
        <dbReference type="EMBL" id="MBD1263245.1"/>
    </source>
</evidence>
<feature type="transmembrane region" description="Helical" evidence="1">
    <location>
        <begin position="7"/>
        <end position="29"/>
    </location>
</feature>
<reference evidence="3 4" key="1">
    <citation type="submission" date="2018-05" db="EMBL/GenBank/DDBJ databases">
        <title>Genomic Encyclopedia of Archaeal and Bacterial Type Strains, Phase II (KMG-II): from individual species to whole genera.</title>
        <authorList>
            <person name="Goeker M."/>
        </authorList>
    </citation>
    <scope>NUCLEOTIDE SEQUENCE [LARGE SCALE GENOMIC DNA]</scope>
    <source>
        <strain evidence="3 4">DSM 23514</strain>
    </source>
</reference>
<feature type="transmembrane region" description="Helical" evidence="1">
    <location>
        <begin position="170"/>
        <end position="190"/>
    </location>
</feature>
<feature type="transmembrane region" description="Helical" evidence="1">
    <location>
        <begin position="196"/>
        <end position="214"/>
    </location>
</feature>
<organism evidence="3 4">
    <name type="scientific">Maribacter polysiphoniae</name>
    <dbReference type="NCBI Taxonomy" id="429344"/>
    <lineage>
        <taxon>Bacteria</taxon>
        <taxon>Pseudomonadati</taxon>
        <taxon>Bacteroidota</taxon>
        <taxon>Flavobacteriia</taxon>
        <taxon>Flavobacteriales</taxon>
        <taxon>Flavobacteriaceae</taxon>
        <taxon>Maribacter</taxon>
    </lineage>
</organism>
<evidence type="ECO:0000313" key="3">
    <source>
        <dbReference type="EMBL" id="PWK16920.1"/>
    </source>
</evidence>
<dbReference type="AlphaFoldDB" id="A0A316E240"/>
<feature type="transmembrane region" description="Helical" evidence="1">
    <location>
        <begin position="142"/>
        <end position="161"/>
    </location>
</feature>
<dbReference type="Proteomes" id="UP000651837">
    <property type="component" value="Unassembled WGS sequence"/>
</dbReference>
<accession>A0A316E240</accession>
<evidence type="ECO:0000256" key="1">
    <source>
        <dbReference type="SAM" id="Phobius"/>
    </source>
</evidence>
<dbReference type="OrthoDB" id="7060422at2"/>
<dbReference type="Proteomes" id="UP000245667">
    <property type="component" value="Unassembled WGS sequence"/>
</dbReference>
<protein>
    <submittedName>
        <fullName evidence="2">DUF4386 domain-containing protein</fullName>
    </submittedName>
    <submittedName>
        <fullName evidence="3">Uncharacterized protein DUF4386</fullName>
    </submittedName>
</protein>
<sequence length="224" mass="25555">MSLKKASLFAGMGLLIMTISWLASDYFVFQRLIESENASLTFSNIQSNELQFRTGLFGLFIVLFCDLIVAWALYFFFKPVSHSIALLVAWLRLVYTVILGIALLNYTDVLQLISSANYLNVFDINELSSKVMLSIDSFHNDWNFGLIFFGFHLALLGYLYLRSNYTPKIIGILLILAGISYLIDYLGNILSPDFKITFSLFLGWGELIFMFWLLTKGSKIPEQN</sequence>
<reference evidence="2 5" key="2">
    <citation type="submission" date="2020-07" db="EMBL/GenBank/DDBJ databases">
        <title>The draft genome sequence of Maribacter polysiphoniae KCTC 22021.</title>
        <authorList>
            <person name="Mu L."/>
        </authorList>
    </citation>
    <scope>NUCLEOTIDE SEQUENCE [LARGE SCALE GENOMIC DNA]</scope>
    <source>
        <strain evidence="2 5">KCTC 22021</strain>
    </source>
</reference>
<name>A0A316E240_9FLAO</name>
<dbReference type="EMBL" id="JACWLN010000026">
    <property type="protein sequence ID" value="MBD1263245.1"/>
    <property type="molecule type" value="Genomic_DNA"/>
</dbReference>
<dbReference type="EMBL" id="QGGQ01000028">
    <property type="protein sequence ID" value="PWK16920.1"/>
    <property type="molecule type" value="Genomic_DNA"/>
</dbReference>
<dbReference type="Pfam" id="PF14329">
    <property type="entry name" value="DUF4386"/>
    <property type="match status" value="1"/>
</dbReference>